<dbReference type="PANTHER" id="PTHR36221:SF1">
    <property type="entry name" value="DUF742 DOMAIN-CONTAINING PROTEIN"/>
    <property type="match status" value="1"/>
</dbReference>
<accession>A0A365H2W8</accession>
<evidence type="ECO:0000313" key="2">
    <source>
        <dbReference type="Proteomes" id="UP000251891"/>
    </source>
</evidence>
<name>A0A365H2W8_9ACTN</name>
<protein>
    <submittedName>
        <fullName evidence="1">DUF742 domain-containing protein</fullName>
    </submittedName>
</protein>
<organism evidence="1 2">
    <name type="scientific">Actinomadura craniellae</name>
    <dbReference type="NCBI Taxonomy" id="2231787"/>
    <lineage>
        <taxon>Bacteria</taxon>
        <taxon>Bacillati</taxon>
        <taxon>Actinomycetota</taxon>
        <taxon>Actinomycetes</taxon>
        <taxon>Streptosporangiales</taxon>
        <taxon>Thermomonosporaceae</taxon>
        <taxon>Actinomadura</taxon>
    </lineage>
</organism>
<gene>
    <name evidence="1" type="ORF">DPM19_20535</name>
</gene>
<proteinExistence type="predicted"/>
<dbReference type="RefSeq" id="WP_111869574.1">
    <property type="nucleotide sequence ID" value="NZ_QLYX01000009.1"/>
</dbReference>
<dbReference type="EMBL" id="QLYX01000009">
    <property type="protein sequence ID" value="RAY13450.1"/>
    <property type="molecule type" value="Genomic_DNA"/>
</dbReference>
<keyword evidence="2" id="KW-1185">Reference proteome</keyword>
<dbReference type="InterPro" id="IPR007995">
    <property type="entry name" value="DUF742"/>
</dbReference>
<dbReference type="OrthoDB" id="3430520at2"/>
<comment type="caution">
    <text evidence="1">The sequence shown here is derived from an EMBL/GenBank/DDBJ whole genome shotgun (WGS) entry which is preliminary data.</text>
</comment>
<dbReference type="PANTHER" id="PTHR36221">
    <property type="entry name" value="DUF742 DOMAIN-CONTAINING PROTEIN"/>
    <property type="match status" value="1"/>
</dbReference>
<sequence length="126" mass="14224">MNRQNDDRWLDQEAGPIVRPYAMTGGRTRPRNDAELDLMAIVEATGRVAYDRLRLGPEHFELLELCRRPMSVVDVASGVRFPLGVVRVLLGDLRDEGMIVLTAPLRRELMSREGVLREVLSGLRAL</sequence>
<dbReference type="Pfam" id="PF05331">
    <property type="entry name" value="DUF742"/>
    <property type="match status" value="1"/>
</dbReference>
<dbReference type="AlphaFoldDB" id="A0A365H2W8"/>
<reference evidence="1 2" key="1">
    <citation type="submission" date="2018-06" db="EMBL/GenBank/DDBJ databases">
        <title>Actinomadura craniellae sp. nov. isolated from marine sponge Craniella sp.</title>
        <authorList>
            <person name="Li L."/>
            <person name="Xu Q.H."/>
            <person name="Lin H.W."/>
            <person name="Lu Y.H."/>
        </authorList>
    </citation>
    <scope>NUCLEOTIDE SEQUENCE [LARGE SCALE GENOMIC DNA]</scope>
    <source>
        <strain evidence="1 2">LHW63021</strain>
    </source>
</reference>
<evidence type="ECO:0000313" key="1">
    <source>
        <dbReference type="EMBL" id="RAY13450.1"/>
    </source>
</evidence>
<dbReference type="Proteomes" id="UP000251891">
    <property type="component" value="Unassembled WGS sequence"/>
</dbReference>